<dbReference type="AlphaFoldDB" id="A0A2M6WC32"/>
<reference evidence="8" key="1">
    <citation type="submission" date="2017-09" db="EMBL/GenBank/DDBJ databases">
        <title>Depth-based differentiation of microbial function through sediment-hosted aquifers and enrichment of novel symbionts in the deep terrestrial subsurface.</title>
        <authorList>
            <person name="Probst A.J."/>
            <person name="Ladd B."/>
            <person name="Jarett J.K."/>
            <person name="Geller-Mcgrath D.E."/>
            <person name="Sieber C.M.K."/>
            <person name="Emerson J.B."/>
            <person name="Anantharaman K."/>
            <person name="Thomas B.C."/>
            <person name="Malmstrom R."/>
            <person name="Stieglmeier M."/>
            <person name="Klingl A."/>
            <person name="Woyke T."/>
            <person name="Ryan C.M."/>
            <person name="Banfield J.F."/>
        </authorList>
    </citation>
    <scope>NUCLEOTIDE SEQUENCE [LARGE SCALE GENOMIC DNA]</scope>
</reference>
<dbReference type="SUPFAM" id="SSF88659">
    <property type="entry name" value="Sigma3 and sigma4 domains of RNA polymerase sigma factors"/>
    <property type="match status" value="1"/>
</dbReference>
<evidence type="ECO:0000259" key="5">
    <source>
        <dbReference type="Pfam" id="PF04542"/>
    </source>
</evidence>
<dbReference type="InterPro" id="IPR013325">
    <property type="entry name" value="RNA_pol_sigma_r2"/>
</dbReference>
<evidence type="ECO:0000313" key="8">
    <source>
        <dbReference type="Proteomes" id="UP000230543"/>
    </source>
</evidence>
<dbReference type="InterPro" id="IPR013249">
    <property type="entry name" value="RNA_pol_sigma70_r4_t2"/>
</dbReference>
<dbReference type="CDD" id="cd06171">
    <property type="entry name" value="Sigma70_r4"/>
    <property type="match status" value="1"/>
</dbReference>
<feature type="domain" description="RNA polymerase sigma-70 region 2" evidence="5">
    <location>
        <begin position="30"/>
        <end position="97"/>
    </location>
</feature>
<dbReference type="GO" id="GO:0016987">
    <property type="term" value="F:sigma factor activity"/>
    <property type="evidence" value="ECO:0007669"/>
    <property type="project" value="UniProtKB-KW"/>
</dbReference>
<gene>
    <name evidence="7" type="ORF">COU22_02810</name>
</gene>
<name>A0A2M6WC32_9BACT</name>
<dbReference type="Proteomes" id="UP000230543">
    <property type="component" value="Unassembled WGS sequence"/>
</dbReference>
<accession>A0A2M6WC32</accession>
<comment type="caution">
    <text evidence="7">The sequence shown here is derived from an EMBL/GenBank/DDBJ whole genome shotgun (WGS) entry which is preliminary data.</text>
</comment>
<comment type="similarity">
    <text evidence="1">Belongs to the sigma-70 factor family. ECF subfamily.</text>
</comment>
<evidence type="ECO:0000256" key="1">
    <source>
        <dbReference type="ARBA" id="ARBA00010641"/>
    </source>
</evidence>
<evidence type="ECO:0000256" key="2">
    <source>
        <dbReference type="ARBA" id="ARBA00023015"/>
    </source>
</evidence>
<dbReference type="NCBIfam" id="TIGR02937">
    <property type="entry name" value="sigma70-ECF"/>
    <property type="match status" value="1"/>
</dbReference>
<dbReference type="PANTHER" id="PTHR43133:SF51">
    <property type="entry name" value="RNA POLYMERASE SIGMA FACTOR"/>
    <property type="match status" value="1"/>
</dbReference>
<keyword evidence="3" id="KW-0731">Sigma factor</keyword>
<keyword evidence="2" id="KW-0805">Transcription regulation</keyword>
<evidence type="ECO:0000256" key="4">
    <source>
        <dbReference type="ARBA" id="ARBA00023163"/>
    </source>
</evidence>
<dbReference type="GO" id="GO:0006352">
    <property type="term" value="P:DNA-templated transcription initiation"/>
    <property type="evidence" value="ECO:0007669"/>
    <property type="project" value="InterPro"/>
</dbReference>
<dbReference type="Gene3D" id="1.10.1740.10">
    <property type="match status" value="1"/>
</dbReference>
<proteinExistence type="inferred from homology"/>
<dbReference type="Pfam" id="PF04542">
    <property type="entry name" value="Sigma70_r2"/>
    <property type="match status" value="1"/>
</dbReference>
<dbReference type="InterPro" id="IPR036388">
    <property type="entry name" value="WH-like_DNA-bd_sf"/>
</dbReference>
<dbReference type="InterPro" id="IPR007627">
    <property type="entry name" value="RNA_pol_sigma70_r2"/>
</dbReference>
<dbReference type="GO" id="GO:0003677">
    <property type="term" value="F:DNA binding"/>
    <property type="evidence" value="ECO:0007669"/>
    <property type="project" value="InterPro"/>
</dbReference>
<evidence type="ECO:0000256" key="3">
    <source>
        <dbReference type="ARBA" id="ARBA00023082"/>
    </source>
</evidence>
<dbReference type="SUPFAM" id="SSF88946">
    <property type="entry name" value="Sigma2 domain of RNA polymerase sigma factors"/>
    <property type="match status" value="1"/>
</dbReference>
<dbReference type="InterPro" id="IPR039425">
    <property type="entry name" value="RNA_pol_sigma-70-like"/>
</dbReference>
<dbReference type="EMBL" id="PFBO01000099">
    <property type="protein sequence ID" value="PIT90324.1"/>
    <property type="molecule type" value="Genomic_DNA"/>
</dbReference>
<dbReference type="Pfam" id="PF08281">
    <property type="entry name" value="Sigma70_r4_2"/>
    <property type="match status" value="1"/>
</dbReference>
<evidence type="ECO:0000313" key="7">
    <source>
        <dbReference type="EMBL" id="PIT90324.1"/>
    </source>
</evidence>
<sequence length="197" mass="23445">MTNKNNDHLSKTDQELVALAIKRTDDFKYLIDRYEAKLLRYIRRLSNFSSEDSEDLLQEIFIKVYQNLNSFDDSLKFSSWIYRIAHNQIISQYRKTKSKCKDLEIKADETLVNNLASEFDLKEMIDQKLTSEKLFKLINNLDKKYKEVLILRFFEDKDYREISDILQKPAGTVAALINRAKKQLKHLLLKKRLIFNI</sequence>
<dbReference type="Gene3D" id="1.10.10.10">
    <property type="entry name" value="Winged helix-like DNA-binding domain superfamily/Winged helix DNA-binding domain"/>
    <property type="match status" value="1"/>
</dbReference>
<keyword evidence="4" id="KW-0804">Transcription</keyword>
<dbReference type="InterPro" id="IPR013324">
    <property type="entry name" value="RNA_pol_sigma_r3/r4-like"/>
</dbReference>
<dbReference type="InterPro" id="IPR014284">
    <property type="entry name" value="RNA_pol_sigma-70_dom"/>
</dbReference>
<protein>
    <submittedName>
        <fullName evidence="7">RNA polymerase subunit sigma</fullName>
    </submittedName>
</protein>
<evidence type="ECO:0000259" key="6">
    <source>
        <dbReference type="Pfam" id="PF08281"/>
    </source>
</evidence>
<dbReference type="PANTHER" id="PTHR43133">
    <property type="entry name" value="RNA POLYMERASE ECF-TYPE SIGMA FACTO"/>
    <property type="match status" value="1"/>
</dbReference>
<organism evidence="7 8">
    <name type="scientific">Candidatus Komeilibacteria bacterium CG10_big_fil_rev_8_21_14_0_10_41_13</name>
    <dbReference type="NCBI Taxonomy" id="1974476"/>
    <lineage>
        <taxon>Bacteria</taxon>
        <taxon>Candidatus Komeiliibacteriota</taxon>
    </lineage>
</organism>
<feature type="domain" description="RNA polymerase sigma factor 70 region 4 type 2" evidence="6">
    <location>
        <begin position="132"/>
        <end position="184"/>
    </location>
</feature>